<comment type="caution">
    <text evidence="1">The sequence shown here is derived from an EMBL/GenBank/DDBJ whole genome shotgun (WGS) entry which is preliminary data.</text>
</comment>
<sequence length="106" mass="12559">MVDRLIPRLDHLCNSFNVSADFVDRFVKQHGEEHWDLAEKHWEDIVARVLNTDAVDVNASRSRAVHQAVTAAVRLLEDERLRDRCPLCPGDRRPPSRRAWLHWWRR</sequence>
<proteinExistence type="predicted"/>
<name>A0ABQ3Y318_9ACTN</name>
<organism evidence="1 2">
    <name type="scientific">Paractinoplanes deccanensis</name>
    <dbReference type="NCBI Taxonomy" id="113561"/>
    <lineage>
        <taxon>Bacteria</taxon>
        <taxon>Bacillati</taxon>
        <taxon>Actinomycetota</taxon>
        <taxon>Actinomycetes</taxon>
        <taxon>Micromonosporales</taxon>
        <taxon>Micromonosporaceae</taxon>
        <taxon>Paractinoplanes</taxon>
    </lineage>
</organism>
<evidence type="ECO:0000313" key="1">
    <source>
        <dbReference type="EMBL" id="GID74265.1"/>
    </source>
</evidence>
<dbReference type="EMBL" id="BOMI01000053">
    <property type="protein sequence ID" value="GID74265.1"/>
    <property type="molecule type" value="Genomic_DNA"/>
</dbReference>
<protein>
    <submittedName>
        <fullName evidence="1">Uncharacterized protein</fullName>
    </submittedName>
</protein>
<dbReference type="Proteomes" id="UP000609879">
    <property type="component" value="Unassembled WGS sequence"/>
</dbReference>
<evidence type="ECO:0000313" key="2">
    <source>
        <dbReference type="Proteomes" id="UP000609879"/>
    </source>
</evidence>
<keyword evidence="2" id="KW-1185">Reference proteome</keyword>
<reference evidence="1 2" key="1">
    <citation type="submission" date="2021-01" db="EMBL/GenBank/DDBJ databases">
        <title>Whole genome shotgun sequence of Actinoplanes deccanensis NBRC 13994.</title>
        <authorList>
            <person name="Komaki H."/>
            <person name="Tamura T."/>
        </authorList>
    </citation>
    <scope>NUCLEOTIDE SEQUENCE [LARGE SCALE GENOMIC DNA]</scope>
    <source>
        <strain evidence="1 2">NBRC 13994</strain>
    </source>
</reference>
<gene>
    <name evidence="1" type="ORF">Ade02nite_29060</name>
</gene>
<accession>A0ABQ3Y318</accession>